<protein>
    <recommendedName>
        <fullName evidence="4">HAD family hydrolase</fullName>
    </recommendedName>
</protein>
<feature type="region of interest" description="Disordered" evidence="1">
    <location>
        <begin position="181"/>
        <end position="203"/>
    </location>
</feature>
<accession>A0A918M418</accession>
<keyword evidence="3" id="KW-1185">Reference proteome</keyword>
<organism evidence="2 3">
    <name type="scientific">Streptomyces lavendofoliae</name>
    <dbReference type="NCBI Taxonomy" id="67314"/>
    <lineage>
        <taxon>Bacteria</taxon>
        <taxon>Bacillati</taxon>
        <taxon>Actinomycetota</taxon>
        <taxon>Actinomycetes</taxon>
        <taxon>Kitasatosporales</taxon>
        <taxon>Streptomycetaceae</taxon>
        <taxon>Streptomyces</taxon>
    </lineage>
</organism>
<dbReference type="InterPro" id="IPR023214">
    <property type="entry name" value="HAD_sf"/>
</dbReference>
<reference evidence="2" key="2">
    <citation type="submission" date="2020-09" db="EMBL/GenBank/DDBJ databases">
        <authorList>
            <person name="Sun Q."/>
            <person name="Ohkuma M."/>
        </authorList>
    </citation>
    <scope>NUCLEOTIDE SEQUENCE</scope>
    <source>
        <strain evidence="2">JCM 4391</strain>
    </source>
</reference>
<gene>
    <name evidence="2" type="ORF">GCM10010274_17630</name>
</gene>
<comment type="caution">
    <text evidence="2">The sequence shown here is derived from an EMBL/GenBank/DDBJ whole genome shotgun (WGS) entry which is preliminary data.</text>
</comment>
<evidence type="ECO:0008006" key="4">
    <source>
        <dbReference type="Google" id="ProtNLM"/>
    </source>
</evidence>
<dbReference type="Proteomes" id="UP000636661">
    <property type="component" value="Unassembled WGS sequence"/>
</dbReference>
<evidence type="ECO:0000313" key="3">
    <source>
        <dbReference type="Proteomes" id="UP000636661"/>
    </source>
</evidence>
<dbReference type="InterPro" id="IPR036412">
    <property type="entry name" value="HAD-like_sf"/>
</dbReference>
<evidence type="ECO:0000313" key="2">
    <source>
        <dbReference type="EMBL" id="GGU31298.1"/>
    </source>
</evidence>
<reference evidence="2" key="1">
    <citation type="journal article" date="2014" name="Int. J. Syst. Evol. Microbiol.">
        <title>Complete genome sequence of Corynebacterium casei LMG S-19264T (=DSM 44701T), isolated from a smear-ripened cheese.</title>
        <authorList>
            <consortium name="US DOE Joint Genome Institute (JGI-PGF)"/>
            <person name="Walter F."/>
            <person name="Albersmeier A."/>
            <person name="Kalinowski J."/>
            <person name="Ruckert C."/>
        </authorList>
    </citation>
    <scope>NUCLEOTIDE SEQUENCE</scope>
    <source>
        <strain evidence="2">JCM 4391</strain>
    </source>
</reference>
<dbReference type="RefSeq" id="WP_229890791.1">
    <property type="nucleotide sequence ID" value="NZ_BMTP01000004.1"/>
</dbReference>
<name>A0A918M418_9ACTN</name>
<dbReference type="AlphaFoldDB" id="A0A918M418"/>
<evidence type="ECO:0000256" key="1">
    <source>
        <dbReference type="SAM" id="MobiDB-lite"/>
    </source>
</evidence>
<dbReference type="EMBL" id="BMTP01000004">
    <property type="protein sequence ID" value="GGU31298.1"/>
    <property type="molecule type" value="Genomic_DNA"/>
</dbReference>
<dbReference type="Gene3D" id="3.40.50.1000">
    <property type="entry name" value="HAD superfamily/HAD-like"/>
    <property type="match status" value="1"/>
</dbReference>
<proteinExistence type="predicted"/>
<dbReference type="SUPFAM" id="SSF56784">
    <property type="entry name" value="HAD-like"/>
    <property type="match status" value="1"/>
</dbReference>
<sequence length="203" mass="20388">MRTRPDLTPSSLPLVPDPLAAAVYDDLIDVIGGTEHVLFGFDGPLCRPGPPAAVWPTPYADPLVRTLAAVGTGLAVVGGASPAAVRAYLAGRGLAGCFGARVYGDLGTALASLDARPSASLLIGATPGDVTAAREAGVAFLGYGRDERGAEPLRRAGARWVLPSLEPVLTAVRSAARRSAGTYASGGNASGTGAAGTPAEQRT</sequence>